<reference evidence="1" key="1">
    <citation type="journal article" date="2021" name="J. Hered.">
        <title>Genome Assembly of Salicaceae Populus deltoides (Eastern Cottonwood) I-69 Based on Nanopore Sequencing and Hi-C Technologies.</title>
        <authorList>
            <person name="Bai S."/>
            <person name="Wu H."/>
            <person name="Zhang J."/>
            <person name="Pan Z."/>
            <person name="Zhao W."/>
            <person name="Li Z."/>
            <person name="Tong C."/>
        </authorList>
    </citation>
    <scope>NUCLEOTIDE SEQUENCE</scope>
    <source>
        <tissue evidence="1">Leaf</tissue>
    </source>
</reference>
<evidence type="ECO:0000313" key="1">
    <source>
        <dbReference type="EMBL" id="KAH8514895.1"/>
    </source>
</evidence>
<keyword evidence="2" id="KW-1185">Reference proteome</keyword>
<sequence length="155" mass="17675">MTGLLDEHSEAREGKSPLKFRLHYVHHLALNTYTTLASAYTVRASDLFALHSEISMHFLLRDYDTTTTPNKCCRASFLLKCLQRRACNLEFEEEESGCEGGATEEEELSRKKGLGFAIQELGILIHGIEGKELWISSVIQKTKRCHSRSFFYEIS</sequence>
<name>A0A8T2ZC03_POPDE</name>
<dbReference type="Proteomes" id="UP000807159">
    <property type="component" value="Chromosome 2"/>
</dbReference>
<evidence type="ECO:0000313" key="2">
    <source>
        <dbReference type="Proteomes" id="UP000807159"/>
    </source>
</evidence>
<dbReference type="EMBL" id="JACEGQ020000002">
    <property type="protein sequence ID" value="KAH8514895.1"/>
    <property type="molecule type" value="Genomic_DNA"/>
</dbReference>
<dbReference type="PANTHER" id="PTHR47780">
    <property type="entry name" value="PROTEIN SET DOMAIN GROUP 41"/>
    <property type="match status" value="1"/>
</dbReference>
<dbReference type="AlphaFoldDB" id="A0A8T2ZC03"/>
<accession>A0A8T2ZC03</accession>
<gene>
    <name evidence="1" type="ORF">H0E87_003668</name>
</gene>
<dbReference type="PANTHER" id="PTHR47780:SF1">
    <property type="entry name" value="PROTEIN SET DOMAIN GROUP 41"/>
    <property type="match status" value="1"/>
</dbReference>
<protein>
    <submittedName>
        <fullName evidence="1">Uncharacterized protein</fullName>
    </submittedName>
</protein>
<proteinExistence type="predicted"/>
<organism evidence="1 2">
    <name type="scientific">Populus deltoides</name>
    <name type="common">Eastern poplar</name>
    <name type="synonym">Eastern cottonwood</name>
    <dbReference type="NCBI Taxonomy" id="3696"/>
    <lineage>
        <taxon>Eukaryota</taxon>
        <taxon>Viridiplantae</taxon>
        <taxon>Streptophyta</taxon>
        <taxon>Embryophyta</taxon>
        <taxon>Tracheophyta</taxon>
        <taxon>Spermatophyta</taxon>
        <taxon>Magnoliopsida</taxon>
        <taxon>eudicotyledons</taxon>
        <taxon>Gunneridae</taxon>
        <taxon>Pentapetalae</taxon>
        <taxon>rosids</taxon>
        <taxon>fabids</taxon>
        <taxon>Malpighiales</taxon>
        <taxon>Salicaceae</taxon>
        <taxon>Saliceae</taxon>
        <taxon>Populus</taxon>
    </lineage>
</organism>
<comment type="caution">
    <text evidence="1">The sequence shown here is derived from an EMBL/GenBank/DDBJ whole genome shotgun (WGS) entry which is preliminary data.</text>
</comment>